<feature type="signal peptide" evidence="1">
    <location>
        <begin position="1"/>
        <end position="23"/>
    </location>
</feature>
<dbReference type="PROSITE" id="PS51257">
    <property type="entry name" value="PROKAR_LIPOPROTEIN"/>
    <property type="match status" value="1"/>
</dbReference>
<name>A0AAU7ZLW8_9BACT</name>
<gene>
    <name evidence="3" type="ORF">RBB77_15905</name>
</gene>
<dbReference type="Gene3D" id="3.40.50.1110">
    <property type="entry name" value="SGNH hydrolase"/>
    <property type="match status" value="1"/>
</dbReference>
<dbReference type="SUPFAM" id="SSF52266">
    <property type="entry name" value="SGNH hydrolase"/>
    <property type="match status" value="1"/>
</dbReference>
<dbReference type="InterPro" id="IPR036514">
    <property type="entry name" value="SGNH_hydro_sf"/>
</dbReference>
<sequence length="453" mass="47162">MVKSFRWLSVVALAVLTSLVGCSGSQPPTTVASASAASQWVVAWGASPQNALSSPEDPGGNEQSFRFMILPTIGATEERVHFSNYFGTTPITIGSARLAVALTAAATRAIDPTHDAALTFNGSTSVTLQPNQEIDSDPVKVTYTFGQWLAVSMYVTGTYPPLTEHDSQVSNNFATPNGAGDTTTDAGGASFNQAVTEWFLMTSVEAYGPFAGTIAFFGSSSVDGHNSDIGSGNSYPIPNVFVPTQNNDRPTDWLARSLNTAGYSLGVLNAGLLGNPAGEDALTAGGSSVAGIDRFKHDVLEQPGIKSVVIYTGGVDLRIDCVSASAVEASLTNIVAQASAAGVRVVLATIPPAEYCTTDALVPTAADPYNGDINPGPENPGSTERRAVNAWIRTTGSQLPGVVAVADFDQAMAYPAHPDFLLPTFYSTDNFHPNGMGYGVQNSAIPLSSLLPQ</sequence>
<keyword evidence="1" id="KW-0732">Signal</keyword>
<evidence type="ECO:0000256" key="1">
    <source>
        <dbReference type="SAM" id="SignalP"/>
    </source>
</evidence>
<organism evidence="3">
    <name type="scientific">Tunturiibacter psychrotolerans</name>
    <dbReference type="NCBI Taxonomy" id="3069686"/>
    <lineage>
        <taxon>Bacteria</taxon>
        <taxon>Pseudomonadati</taxon>
        <taxon>Acidobacteriota</taxon>
        <taxon>Terriglobia</taxon>
        <taxon>Terriglobales</taxon>
        <taxon>Acidobacteriaceae</taxon>
        <taxon>Tunturiibacter</taxon>
    </lineage>
</organism>
<reference evidence="3" key="2">
    <citation type="journal article" date="2024" name="Environ. Microbiol.">
        <title>Genome analysis and description of Tunturibacter gen. nov. expands the diversity of Terriglobia in tundra soils.</title>
        <authorList>
            <person name="Messyasz A."/>
            <person name="Mannisto M.K."/>
            <person name="Kerkhof L.J."/>
            <person name="Haggblom M.M."/>
        </authorList>
    </citation>
    <scope>NUCLEOTIDE SEQUENCE</scope>
    <source>
        <strain evidence="3">X5P6</strain>
    </source>
</reference>
<dbReference type="RefSeq" id="WP_353062768.1">
    <property type="nucleotide sequence ID" value="NZ_CP132942.1"/>
</dbReference>
<accession>A0AAU7ZLW8</accession>
<protein>
    <submittedName>
        <fullName evidence="3">GDSL-type esterase/lipase family protein</fullName>
    </submittedName>
</protein>
<dbReference type="InterPro" id="IPR053140">
    <property type="entry name" value="GDSL_Rv0518-like"/>
</dbReference>
<proteinExistence type="predicted"/>
<feature type="chain" id="PRO_5043661243" evidence="1">
    <location>
        <begin position="24"/>
        <end position="453"/>
    </location>
</feature>
<dbReference type="EMBL" id="CP132942">
    <property type="protein sequence ID" value="XCB31923.1"/>
    <property type="molecule type" value="Genomic_DNA"/>
</dbReference>
<evidence type="ECO:0000259" key="2">
    <source>
        <dbReference type="Pfam" id="PF13472"/>
    </source>
</evidence>
<reference evidence="3" key="1">
    <citation type="submission" date="2023-08" db="EMBL/GenBank/DDBJ databases">
        <authorList>
            <person name="Messyasz A."/>
            <person name="Mannisto M.K."/>
            <person name="Kerkhof L.J."/>
            <person name="Haggblom M."/>
        </authorList>
    </citation>
    <scope>NUCLEOTIDE SEQUENCE</scope>
    <source>
        <strain evidence="3">X5P6</strain>
    </source>
</reference>
<dbReference type="GO" id="GO:0016788">
    <property type="term" value="F:hydrolase activity, acting on ester bonds"/>
    <property type="evidence" value="ECO:0007669"/>
    <property type="project" value="UniProtKB-ARBA"/>
</dbReference>
<dbReference type="InterPro" id="IPR013830">
    <property type="entry name" value="SGNH_hydro"/>
</dbReference>
<evidence type="ECO:0000313" key="3">
    <source>
        <dbReference type="EMBL" id="XCB31923.1"/>
    </source>
</evidence>
<feature type="domain" description="SGNH hydrolase-type esterase" evidence="2">
    <location>
        <begin position="216"/>
        <end position="438"/>
    </location>
</feature>
<dbReference type="KEGG" id="tpsc:RBB77_15905"/>
<dbReference type="Pfam" id="PF13472">
    <property type="entry name" value="Lipase_GDSL_2"/>
    <property type="match status" value="1"/>
</dbReference>
<dbReference type="AlphaFoldDB" id="A0AAU7ZLW8"/>
<dbReference type="PANTHER" id="PTHR43784">
    <property type="entry name" value="GDSL-LIKE LIPASE/ACYLHYDROLASE, PUTATIVE (AFU_ORTHOLOGUE AFUA_2G00820)-RELATED"/>
    <property type="match status" value="1"/>
</dbReference>
<dbReference type="PANTHER" id="PTHR43784:SF2">
    <property type="entry name" value="GDSL-LIKE LIPASE_ACYLHYDROLASE, PUTATIVE (AFU_ORTHOLOGUE AFUA_2G00820)-RELATED"/>
    <property type="match status" value="1"/>
</dbReference>